<dbReference type="EMBL" id="JAUEPU010000001">
    <property type="protein sequence ID" value="KAK0506554.1"/>
    <property type="molecule type" value="Genomic_DNA"/>
</dbReference>
<evidence type="ECO:0000313" key="2">
    <source>
        <dbReference type="Proteomes" id="UP001175228"/>
    </source>
</evidence>
<comment type="caution">
    <text evidence="1">The sequence shown here is derived from an EMBL/GenBank/DDBJ whole genome shotgun (WGS) entry which is preliminary data.</text>
</comment>
<evidence type="ECO:0000313" key="1">
    <source>
        <dbReference type="EMBL" id="KAK0506554.1"/>
    </source>
</evidence>
<keyword evidence="2" id="KW-1185">Reference proteome</keyword>
<gene>
    <name evidence="1" type="ORF">EDD18DRAFT_1097820</name>
</gene>
<reference evidence="1" key="1">
    <citation type="submission" date="2023-06" db="EMBL/GenBank/DDBJ databases">
        <authorList>
            <consortium name="Lawrence Berkeley National Laboratory"/>
            <person name="Ahrendt S."/>
            <person name="Sahu N."/>
            <person name="Indic B."/>
            <person name="Wong-Bajracharya J."/>
            <person name="Merenyi Z."/>
            <person name="Ke H.-M."/>
            <person name="Monk M."/>
            <person name="Kocsube S."/>
            <person name="Drula E."/>
            <person name="Lipzen A."/>
            <person name="Balint B."/>
            <person name="Henrissat B."/>
            <person name="Andreopoulos B."/>
            <person name="Martin F.M."/>
            <person name="Harder C.B."/>
            <person name="Rigling D."/>
            <person name="Ford K.L."/>
            <person name="Foster G.D."/>
            <person name="Pangilinan J."/>
            <person name="Papanicolaou A."/>
            <person name="Barry K."/>
            <person name="LaButti K."/>
            <person name="Viragh M."/>
            <person name="Koriabine M."/>
            <person name="Yan M."/>
            <person name="Riley R."/>
            <person name="Champramary S."/>
            <person name="Plett K.L."/>
            <person name="Tsai I.J."/>
            <person name="Slot J."/>
            <person name="Sipos G."/>
            <person name="Plett J."/>
            <person name="Nagy L.G."/>
            <person name="Grigoriev I.V."/>
        </authorList>
    </citation>
    <scope>NUCLEOTIDE SEQUENCE</scope>
    <source>
        <strain evidence="1">HWK02</strain>
    </source>
</reference>
<organism evidence="1 2">
    <name type="scientific">Armillaria luteobubalina</name>
    <dbReference type="NCBI Taxonomy" id="153913"/>
    <lineage>
        <taxon>Eukaryota</taxon>
        <taxon>Fungi</taxon>
        <taxon>Dikarya</taxon>
        <taxon>Basidiomycota</taxon>
        <taxon>Agaricomycotina</taxon>
        <taxon>Agaricomycetes</taxon>
        <taxon>Agaricomycetidae</taxon>
        <taxon>Agaricales</taxon>
        <taxon>Marasmiineae</taxon>
        <taxon>Physalacriaceae</taxon>
        <taxon>Armillaria</taxon>
    </lineage>
</organism>
<dbReference type="Proteomes" id="UP001175228">
    <property type="component" value="Unassembled WGS sequence"/>
</dbReference>
<accession>A0AA39QRH8</accession>
<protein>
    <submittedName>
        <fullName evidence="1">Uncharacterized protein</fullName>
    </submittedName>
</protein>
<sequence>MFQQEGILIRGGMLLLHVRIHFRVEDDASPWLFENDTESYSRQGPQFAYPNYPPLCHEESSKNALSIVVWHVQIKSCSAVEASSPPSSGQPFFPQLMSANTSSVIVFSGQYPGRISVRSGDERRQSGLDVTSMGSRLSSFPDTNNGLFTSIIGVDGFPPLSSPQHQFFFVRHAPESHDVLHPLEISIVTSRLLLKPIPVHREVIGHRTGTAFSRSSMNNAFGADIGAGSKGYGVVDGGRALGQCGYDECAALRVIEMISYTVACRKRDSVSRTVNCREGSWLQSRDGSMGNVFGADIGGGGLACTSHTVIKHNSHDFVYSRHSRSGINLDKEDIQHGSNFTATPTDVFSLDAMIKRRTGDIFIALKGNSKYCPVAISYGGHHSPTSSAAQKQRYSHADRFPPWLRWSMLVKRKNTENGAETR</sequence>
<name>A0AA39QRH8_9AGAR</name>
<proteinExistence type="predicted"/>
<dbReference type="AlphaFoldDB" id="A0AA39QRH8"/>